<feature type="region of interest" description="Disordered" evidence="6">
    <location>
        <begin position="133"/>
        <end position="176"/>
    </location>
</feature>
<proteinExistence type="predicted"/>
<dbReference type="EMBL" id="REGW02000009">
    <property type="protein sequence ID" value="KAE8291697.1"/>
    <property type="molecule type" value="Genomic_DNA"/>
</dbReference>
<dbReference type="PANTHER" id="PTHR18902:SF26">
    <property type="entry name" value="GOLGIN SUBFAMILY A MEMBER 3"/>
    <property type="match status" value="1"/>
</dbReference>
<dbReference type="GO" id="GO:0005737">
    <property type="term" value="C:cytoplasm"/>
    <property type="evidence" value="ECO:0007669"/>
    <property type="project" value="UniProtKB-SubCell"/>
</dbReference>
<reference evidence="7 8" key="1">
    <citation type="submission" date="2019-07" db="EMBL/GenBank/DDBJ databases">
        <title>Chromosome genome assembly for large yellow croaker.</title>
        <authorList>
            <person name="Xiao S."/>
        </authorList>
    </citation>
    <scope>NUCLEOTIDE SEQUENCE [LARGE SCALE GENOMIC DNA]</scope>
    <source>
        <strain evidence="7">JMULYC20181020</strain>
        <tissue evidence="7">Muscle</tissue>
    </source>
</reference>
<dbReference type="AlphaFoldDB" id="A0A6G0IK38"/>
<protein>
    <submittedName>
        <fullName evidence="7">Uncharacterized protein</fullName>
    </submittedName>
</protein>
<accession>A0A6G0IK38</accession>
<dbReference type="Proteomes" id="UP000424527">
    <property type="component" value="Unassembled WGS sequence"/>
</dbReference>
<organism evidence="7 8">
    <name type="scientific">Larimichthys crocea</name>
    <name type="common">Large yellow croaker</name>
    <name type="synonym">Pseudosciaena crocea</name>
    <dbReference type="NCBI Taxonomy" id="215358"/>
    <lineage>
        <taxon>Eukaryota</taxon>
        <taxon>Metazoa</taxon>
        <taxon>Chordata</taxon>
        <taxon>Craniata</taxon>
        <taxon>Vertebrata</taxon>
        <taxon>Euteleostomi</taxon>
        <taxon>Actinopterygii</taxon>
        <taxon>Neopterygii</taxon>
        <taxon>Teleostei</taxon>
        <taxon>Neoteleostei</taxon>
        <taxon>Acanthomorphata</taxon>
        <taxon>Eupercaria</taxon>
        <taxon>Sciaenidae</taxon>
        <taxon>Larimichthys</taxon>
    </lineage>
</organism>
<evidence type="ECO:0000256" key="4">
    <source>
        <dbReference type="ARBA" id="ARBA00023054"/>
    </source>
</evidence>
<name>A0A6G0IK38_LARCR</name>
<dbReference type="InterPro" id="IPR051841">
    <property type="entry name" value="MT-Golgi_org_protein"/>
</dbReference>
<evidence type="ECO:0000256" key="6">
    <source>
        <dbReference type="SAM" id="MobiDB-lite"/>
    </source>
</evidence>
<comment type="caution">
    <text evidence="7">The sequence shown here is derived from an EMBL/GenBank/DDBJ whole genome shotgun (WGS) entry which is preliminary data.</text>
</comment>
<keyword evidence="8" id="KW-1185">Reference proteome</keyword>
<evidence type="ECO:0000313" key="8">
    <source>
        <dbReference type="Proteomes" id="UP000424527"/>
    </source>
</evidence>
<dbReference type="PANTHER" id="PTHR18902">
    <property type="entry name" value="NUCLEAR MITOTIC APPARATUS PROTEIN 1-RELATED"/>
    <property type="match status" value="1"/>
</dbReference>
<keyword evidence="2" id="KW-0963">Cytoplasm</keyword>
<evidence type="ECO:0000256" key="5">
    <source>
        <dbReference type="SAM" id="Coils"/>
    </source>
</evidence>
<evidence type="ECO:0000256" key="2">
    <source>
        <dbReference type="ARBA" id="ARBA00022490"/>
    </source>
</evidence>
<evidence type="ECO:0000313" key="7">
    <source>
        <dbReference type="EMBL" id="KAE8291697.1"/>
    </source>
</evidence>
<evidence type="ECO:0000256" key="3">
    <source>
        <dbReference type="ARBA" id="ARBA00022553"/>
    </source>
</evidence>
<evidence type="ECO:0000256" key="1">
    <source>
        <dbReference type="ARBA" id="ARBA00004496"/>
    </source>
</evidence>
<keyword evidence="3" id="KW-0597">Phosphoprotein</keyword>
<keyword evidence="4 5" id="KW-0175">Coiled coil</keyword>
<comment type="subcellular location">
    <subcellularLocation>
        <location evidence="1">Cytoplasm</location>
    </subcellularLocation>
</comment>
<gene>
    <name evidence="7" type="ORF">D5F01_LYC09054</name>
</gene>
<sequence length="176" mass="19919">MHFTLYPTQVRLTLSQKDVQLQSLQKEHLELMRQLTTTQENLQTKEQSINQLEARYLELEAQLAELQTESSSKDDSIQYLQNEKIVLEVALQAARADKSQLDEGAQRLGEDVLVASDVLDQLRQEVQVKANQVETLQQENRFPEETSSETEGAVPTTKGDGGSLPSGRHFQRPVDQ</sequence>
<feature type="coiled-coil region" evidence="5">
    <location>
        <begin position="14"/>
        <end position="69"/>
    </location>
</feature>